<reference evidence="1" key="1">
    <citation type="submission" date="2014-05" db="EMBL/GenBank/DDBJ databases">
        <authorList>
            <person name="Chronopoulou M."/>
        </authorList>
    </citation>
    <scope>NUCLEOTIDE SEQUENCE</scope>
    <source>
        <tissue evidence="1">Whole organism</tissue>
    </source>
</reference>
<dbReference type="EMBL" id="HACA01023853">
    <property type="protein sequence ID" value="CDW41214.1"/>
    <property type="molecule type" value="Transcribed_RNA"/>
</dbReference>
<proteinExistence type="predicted"/>
<dbReference type="AlphaFoldDB" id="A0A0K2USG4"/>
<protein>
    <submittedName>
        <fullName evidence="1">Uncharacterized protein</fullName>
    </submittedName>
</protein>
<evidence type="ECO:0000313" key="1">
    <source>
        <dbReference type="EMBL" id="CDW41214.1"/>
    </source>
</evidence>
<organism evidence="1">
    <name type="scientific">Lepeophtheirus salmonis</name>
    <name type="common">Salmon louse</name>
    <name type="synonym">Caligus salmonis</name>
    <dbReference type="NCBI Taxonomy" id="72036"/>
    <lineage>
        <taxon>Eukaryota</taxon>
        <taxon>Metazoa</taxon>
        <taxon>Ecdysozoa</taxon>
        <taxon>Arthropoda</taxon>
        <taxon>Crustacea</taxon>
        <taxon>Multicrustacea</taxon>
        <taxon>Hexanauplia</taxon>
        <taxon>Copepoda</taxon>
        <taxon>Siphonostomatoida</taxon>
        <taxon>Caligidae</taxon>
        <taxon>Lepeophtheirus</taxon>
    </lineage>
</organism>
<name>A0A0K2USG4_LEPSM</name>
<accession>A0A0K2USG4</accession>
<sequence length="67" mass="7374">MVAARAIRRIKPSFTTESELKKPLSTVSIPGTMTKKSIDGEAGIALVGVHTDFPKYTEDKRMPPDTR</sequence>
<dbReference type="OrthoDB" id="73653at2759"/>